<keyword evidence="1" id="KW-0175">Coiled coil</keyword>
<feature type="compositionally biased region" description="Low complexity" evidence="2">
    <location>
        <begin position="198"/>
        <end position="210"/>
    </location>
</feature>
<proteinExistence type="predicted"/>
<evidence type="ECO:0000256" key="2">
    <source>
        <dbReference type="SAM" id="MobiDB-lite"/>
    </source>
</evidence>
<dbReference type="EMBL" id="QKKF02012640">
    <property type="protein sequence ID" value="RZF43553.1"/>
    <property type="molecule type" value="Genomic_DNA"/>
</dbReference>
<dbReference type="SMR" id="A0A482XCW6"/>
<dbReference type="SMART" id="SM00314">
    <property type="entry name" value="RA"/>
    <property type="match status" value="1"/>
</dbReference>
<dbReference type="InterPro" id="IPR029071">
    <property type="entry name" value="Ubiquitin-like_domsf"/>
</dbReference>
<dbReference type="FunCoup" id="A0A482XCW6">
    <property type="interactions" value="88"/>
</dbReference>
<dbReference type="PANTHER" id="PTHR15286">
    <property type="entry name" value="RAS-ASSOCIATING DOMAIN CONTAINING PROTEIN"/>
    <property type="match status" value="1"/>
</dbReference>
<dbReference type="Pfam" id="PF21712">
    <property type="entry name" value="RASSF8-10_RA"/>
    <property type="match status" value="1"/>
</dbReference>
<dbReference type="OrthoDB" id="10051571at2759"/>
<sequence length="482" mass="53029">MELKVWVEGIQRIVCGVTDTTTCQDVVYALAHATGKTGRFTLIERWRNNERLLAPQEHPLKVLTKWGEYSNDVQLILQRSGGGGNQSRPAPTSPPPSPSDPPPPPDRNKDIRKSLTFSGGGGGASRRCSENRGVPPPQTLQVKNQLAAGGGSSPSQQVQTPSPGEGGGKREAPPYRDPPGPGGQRVLPPYRDPPPPAASRHQPPASAAASDKPTSRSLIKELDRASSGNDESVLYNSQYRDLVCLVNYQRDKLSSQQAELTKYDAEIVFWEGKTREQQHQLDFMTQETARIEAASRQAEEQLRLLGPVEEENEIVRQQEKTLKSELTLLRSKLANCETELLQCKNKIRVLMEEVAVEVRGGEERRGRSVLAEVERLQQEVDDAKQGALVAAQSADALRKEVQSLETAITEKKRQVERLVSDMKEANLQSLAVAPPEELKLLLEGSTFCLGPHKPGSTRRMIGSPRQLENAVPTSKNPHGVWV</sequence>
<gene>
    <name evidence="4" type="ORF">LSTR_LSTR012833</name>
</gene>
<reference evidence="4 5" key="1">
    <citation type="journal article" date="2017" name="Gigascience">
        <title>Genome sequence of the small brown planthopper, Laodelphax striatellus.</title>
        <authorList>
            <person name="Zhu J."/>
            <person name="Jiang F."/>
            <person name="Wang X."/>
            <person name="Yang P."/>
            <person name="Bao Y."/>
            <person name="Zhao W."/>
            <person name="Wang W."/>
            <person name="Lu H."/>
            <person name="Wang Q."/>
            <person name="Cui N."/>
            <person name="Li J."/>
            <person name="Chen X."/>
            <person name="Luo L."/>
            <person name="Yu J."/>
            <person name="Kang L."/>
            <person name="Cui F."/>
        </authorList>
    </citation>
    <scope>NUCLEOTIDE SEQUENCE [LARGE SCALE GENOMIC DNA]</scope>
    <source>
        <strain evidence="4">Lst14</strain>
    </source>
</reference>
<dbReference type="CDD" id="cd16134">
    <property type="entry name" value="RA_RASSF8"/>
    <property type="match status" value="1"/>
</dbReference>
<dbReference type="PROSITE" id="PS50200">
    <property type="entry name" value="RA"/>
    <property type="match status" value="1"/>
</dbReference>
<dbReference type="InterPro" id="IPR048944">
    <property type="entry name" value="RASSF8_RA"/>
</dbReference>
<dbReference type="InParanoid" id="A0A482XCW6"/>
<dbReference type="GO" id="GO:0007165">
    <property type="term" value="P:signal transduction"/>
    <property type="evidence" value="ECO:0007669"/>
    <property type="project" value="InterPro"/>
</dbReference>
<feature type="domain" description="Ras-associating" evidence="3">
    <location>
        <begin position="1"/>
        <end position="82"/>
    </location>
</feature>
<feature type="compositionally biased region" description="Pro residues" evidence="2">
    <location>
        <begin position="91"/>
        <end position="105"/>
    </location>
</feature>
<feature type="region of interest" description="Disordered" evidence="2">
    <location>
        <begin position="78"/>
        <end position="216"/>
    </location>
</feature>
<organism evidence="4 5">
    <name type="scientific">Laodelphax striatellus</name>
    <name type="common">Small brown planthopper</name>
    <name type="synonym">Delphax striatella</name>
    <dbReference type="NCBI Taxonomy" id="195883"/>
    <lineage>
        <taxon>Eukaryota</taxon>
        <taxon>Metazoa</taxon>
        <taxon>Ecdysozoa</taxon>
        <taxon>Arthropoda</taxon>
        <taxon>Hexapoda</taxon>
        <taxon>Insecta</taxon>
        <taxon>Pterygota</taxon>
        <taxon>Neoptera</taxon>
        <taxon>Paraneoptera</taxon>
        <taxon>Hemiptera</taxon>
        <taxon>Auchenorrhyncha</taxon>
        <taxon>Fulgoroidea</taxon>
        <taxon>Delphacidae</taxon>
        <taxon>Criomorphinae</taxon>
        <taxon>Laodelphax</taxon>
    </lineage>
</organism>
<dbReference type="InterPro" id="IPR033593">
    <property type="entry name" value="N-RASSF"/>
</dbReference>
<evidence type="ECO:0000313" key="4">
    <source>
        <dbReference type="EMBL" id="RZF43553.1"/>
    </source>
</evidence>
<feature type="coiled-coil region" evidence="1">
    <location>
        <begin position="281"/>
        <end position="353"/>
    </location>
</feature>
<dbReference type="Gene3D" id="3.10.20.90">
    <property type="entry name" value="Phosphatidylinositol 3-kinase Catalytic Subunit, Chain A, domain 1"/>
    <property type="match status" value="1"/>
</dbReference>
<feature type="coiled-coil region" evidence="1">
    <location>
        <begin position="394"/>
        <end position="428"/>
    </location>
</feature>
<keyword evidence="5" id="KW-1185">Reference proteome</keyword>
<dbReference type="Proteomes" id="UP000291343">
    <property type="component" value="Unassembled WGS sequence"/>
</dbReference>
<evidence type="ECO:0000259" key="3">
    <source>
        <dbReference type="PROSITE" id="PS50200"/>
    </source>
</evidence>
<dbReference type="SUPFAM" id="SSF54236">
    <property type="entry name" value="Ubiquitin-like"/>
    <property type="match status" value="1"/>
</dbReference>
<dbReference type="AlphaFoldDB" id="A0A482XCW6"/>
<feature type="compositionally biased region" description="Low complexity" evidence="2">
    <location>
        <begin position="153"/>
        <end position="163"/>
    </location>
</feature>
<comment type="caution">
    <text evidence="4">The sequence shown here is derived from an EMBL/GenBank/DDBJ whole genome shotgun (WGS) entry which is preliminary data.</text>
</comment>
<evidence type="ECO:0000256" key="1">
    <source>
        <dbReference type="SAM" id="Coils"/>
    </source>
</evidence>
<dbReference type="STRING" id="195883.A0A482XCW6"/>
<dbReference type="PANTHER" id="PTHR15286:SF6">
    <property type="entry name" value="GH01133P"/>
    <property type="match status" value="1"/>
</dbReference>
<evidence type="ECO:0000313" key="5">
    <source>
        <dbReference type="Proteomes" id="UP000291343"/>
    </source>
</evidence>
<dbReference type="InterPro" id="IPR048945">
    <property type="entry name" value="RASSF8/10_RA"/>
</dbReference>
<protein>
    <recommendedName>
        <fullName evidence="3">Ras-associating domain-containing protein</fullName>
    </recommendedName>
</protein>
<dbReference type="InterPro" id="IPR000159">
    <property type="entry name" value="RA_dom"/>
</dbReference>
<name>A0A482XCW6_LAOST</name>
<accession>A0A482XCW6</accession>